<accession>A0ABT1WEV2</accession>
<evidence type="ECO:0000256" key="1">
    <source>
        <dbReference type="SAM" id="Phobius"/>
    </source>
</evidence>
<evidence type="ECO:0000313" key="4">
    <source>
        <dbReference type="Proteomes" id="UP001204142"/>
    </source>
</evidence>
<feature type="transmembrane region" description="Helical" evidence="1">
    <location>
        <begin position="78"/>
        <end position="96"/>
    </location>
</feature>
<sequence length="231" mass="24045">MVSLSLTLSALALGLLSSPHCVTMCACGLARSWMGQPGLAWRYLAGRLVSYSVAGALAGGISMALVQLAWQVSFIFKAFHGMLMAVVAMSAIALVLRGTPLTVQAGSAVIQLSPALARLLKPRPRTGAAAWLAGLAWPLLPCAVLWSALMLAFLGGSPLQGALLMAVFAGVSSVGMQAVARLRQLSATRIPEHSLNRASGVMILLGLALMVGRSMNWVPSPALLQSLGLCW</sequence>
<feature type="transmembrane region" description="Helical" evidence="1">
    <location>
        <begin position="161"/>
        <end position="182"/>
    </location>
</feature>
<protein>
    <submittedName>
        <fullName evidence="3">Sulfite exporter TauE/SafE family protein</fullName>
    </submittedName>
</protein>
<dbReference type="PANTHER" id="PTHR42208">
    <property type="entry name" value="HEAVY METAL TRANSPORTER-RELATED"/>
    <property type="match status" value="1"/>
</dbReference>
<evidence type="ECO:0000313" key="3">
    <source>
        <dbReference type="EMBL" id="MCQ8895566.1"/>
    </source>
</evidence>
<dbReference type="Proteomes" id="UP001204142">
    <property type="component" value="Unassembled WGS sequence"/>
</dbReference>
<keyword evidence="1" id="KW-1133">Transmembrane helix</keyword>
<name>A0ABT1WEV2_9BURK</name>
<feature type="transmembrane region" description="Helical" evidence="1">
    <location>
        <begin position="132"/>
        <end position="155"/>
    </location>
</feature>
<dbReference type="InterPro" id="IPR039447">
    <property type="entry name" value="UreH-like_TM_dom"/>
</dbReference>
<organism evidence="3 4">
    <name type="scientific">Limnobacter humi</name>
    <dbReference type="NCBI Taxonomy" id="1778671"/>
    <lineage>
        <taxon>Bacteria</taxon>
        <taxon>Pseudomonadati</taxon>
        <taxon>Pseudomonadota</taxon>
        <taxon>Betaproteobacteria</taxon>
        <taxon>Burkholderiales</taxon>
        <taxon>Burkholderiaceae</taxon>
        <taxon>Limnobacter</taxon>
    </lineage>
</organism>
<comment type="caution">
    <text evidence="3">The sequence shown here is derived from an EMBL/GenBank/DDBJ whole genome shotgun (WGS) entry which is preliminary data.</text>
</comment>
<keyword evidence="1" id="KW-0472">Membrane</keyword>
<reference evidence="3 4" key="1">
    <citation type="submission" date="2022-07" db="EMBL/GenBank/DDBJ databases">
        <authorList>
            <person name="Xamxidin M."/>
            <person name="Wu M."/>
        </authorList>
    </citation>
    <scope>NUCLEOTIDE SEQUENCE [LARGE SCALE GENOMIC DNA]</scope>
    <source>
        <strain evidence="3 4">NBRC 111650</strain>
    </source>
</reference>
<evidence type="ECO:0000259" key="2">
    <source>
        <dbReference type="Pfam" id="PF13386"/>
    </source>
</evidence>
<gene>
    <name evidence="3" type="ORF">NQT62_03805</name>
</gene>
<keyword evidence="4" id="KW-1185">Reference proteome</keyword>
<proteinExistence type="predicted"/>
<dbReference type="PANTHER" id="PTHR42208:SF1">
    <property type="entry name" value="HEAVY METAL TRANSPORTER"/>
    <property type="match status" value="1"/>
</dbReference>
<feature type="transmembrane region" description="Helical" evidence="1">
    <location>
        <begin position="194"/>
        <end position="212"/>
    </location>
</feature>
<dbReference type="RefSeq" id="WP_256763249.1">
    <property type="nucleotide sequence ID" value="NZ_JANIGO010000001.1"/>
</dbReference>
<dbReference type="EMBL" id="JANIGO010000001">
    <property type="protein sequence ID" value="MCQ8895566.1"/>
    <property type="molecule type" value="Genomic_DNA"/>
</dbReference>
<feature type="transmembrane region" description="Helical" evidence="1">
    <location>
        <begin position="48"/>
        <end position="66"/>
    </location>
</feature>
<feature type="domain" description="Urease accessory protein UreH-like transmembrane" evidence="2">
    <location>
        <begin position="10"/>
        <end position="207"/>
    </location>
</feature>
<dbReference type="Pfam" id="PF13386">
    <property type="entry name" value="DsbD_2"/>
    <property type="match status" value="1"/>
</dbReference>
<keyword evidence="1" id="KW-0812">Transmembrane</keyword>